<dbReference type="PANTHER" id="PTHR11735">
    <property type="entry name" value="TRNA N6-ADENOSINE THREONYLCARBAMOYLTRANSFERASE"/>
    <property type="match status" value="1"/>
</dbReference>
<dbReference type="SUPFAM" id="SSF53067">
    <property type="entry name" value="Actin-like ATPase domain"/>
    <property type="match status" value="1"/>
</dbReference>
<name>A0A419SMW0_9BACL</name>
<dbReference type="InterPro" id="IPR043129">
    <property type="entry name" value="ATPase_NBD"/>
</dbReference>
<keyword evidence="10" id="KW-1185">Reference proteome</keyword>
<evidence type="ECO:0000256" key="1">
    <source>
        <dbReference type="ARBA" id="ARBA00012156"/>
    </source>
</evidence>
<dbReference type="RefSeq" id="WP_120188251.1">
    <property type="nucleotide sequence ID" value="NZ_MCHY01000006.1"/>
</dbReference>
<dbReference type="EMBL" id="MCHY01000006">
    <property type="protein sequence ID" value="RKD25582.1"/>
    <property type="molecule type" value="Genomic_DNA"/>
</dbReference>
<dbReference type="InterPro" id="IPR000905">
    <property type="entry name" value="Gcp-like_dom"/>
</dbReference>
<dbReference type="OrthoDB" id="1675500at2"/>
<evidence type="ECO:0000313" key="10">
    <source>
        <dbReference type="Proteomes" id="UP000284219"/>
    </source>
</evidence>
<keyword evidence="4" id="KW-0479">Metal-binding</keyword>
<evidence type="ECO:0000256" key="7">
    <source>
        <dbReference type="ARBA" id="ARBA00048117"/>
    </source>
</evidence>
<comment type="catalytic activity">
    <reaction evidence="7">
        <text>L-threonylcarbamoyladenylate + adenosine(37) in tRNA = N(6)-L-threonylcarbamoyladenosine(37) in tRNA + AMP + H(+)</text>
        <dbReference type="Rhea" id="RHEA:37059"/>
        <dbReference type="Rhea" id="RHEA-COMP:10162"/>
        <dbReference type="Rhea" id="RHEA-COMP:10163"/>
        <dbReference type="ChEBI" id="CHEBI:15378"/>
        <dbReference type="ChEBI" id="CHEBI:73682"/>
        <dbReference type="ChEBI" id="CHEBI:74411"/>
        <dbReference type="ChEBI" id="CHEBI:74418"/>
        <dbReference type="ChEBI" id="CHEBI:456215"/>
        <dbReference type="EC" id="2.3.1.234"/>
    </reaction>
</comment>
<feature type="domain" description="Gcp-like" evidence="8">
    <location>
        <begin position="52"/>
        <end position="310"/>
    </location>
</feature>
<evidence type="ECO:0000259" key="8">
    <source>
        <dbReference type="Pfam" id="PF00814"/>
    </source>
</evidence>
<keyword evidence="6" id="KW-0012">Acyltransferase</keyword>
<evidence type="ECO:0000256" key="4">
    <source>
        <dbReference type="ARBA" id="ARBA00022723"/>
    </source>
</evidence>
<dbReference type="GO" id="GO:0046872">
    <property type="term" value="F:metal ion binding"/>
    <property type="evidence" value="ECO:0007669"/>
    <property type="project" value="UniProtKB-KW"/>
</dbReference>
<dbReference type="GO" id="GO:0008033">
    <property type="term" value="P:tRNA processing"/>
    <property type="evidence" value="ECO:0007669"/>
    <property type="project" value="UniProtKB-KW"/>
</dbReference>
<keyword evidence="3" id="KW-0819">tRNA processing</keyword>
<dbReference type="GO" id="GO:0061711">
    <property type="term" value="F:tRNA N(6)-L-threonylcarbamoyladenine synthase activity"/>
    <property type="evidence" value="ECO:0007669"/>
    <property type="project" value="UniProtKB-EC"/>
</dbReference>
<gene>
    <name evidence="9" type="ORF">BEP19_01155</name>
</gene>
<keyword evidence="2" id="KW-0808">Transferase</keyword>
<sequence length="322" mass="35856">MSKSVILGVDTSNYRTSLCLLDLDGEVVAEQKRLLTVKQGERGLQQSEAVFQHTQRLPGLAEQMEWDGYKLTAVAVSVKPRPVADSYMPVFKVGESWARGIAAFARVPLIETSHQEMHIAAGEYSVSERPENDVFLAFHLSGGTSELLACERTEEGYRIEKLGGTLDLHAGQLVDRVGVALGLPFPAGPYLEQLANKPHNDEFQVPTTMKGYDFHLSGAETQLLRHIEQQRFSKAAIARATERCVARSLEKTIRYAVEQGHPKEVLIVGGVAANRYIKDRLQERLEHRAVGCRLYFAEPEYSGDNAFGVAYIGLNRWRKTNA</sequence>
<organism evidence="9 10">
    <name type="scientific">Ammoniphilus oxalaticus</name>
    <dbReference type="NCBI Taxonomy" id="66863"/>
    <lineage>
        <taxon>Bacteria</taxon>
        <taxon>Bacillati</taxon>
        <taxon>Bacillota</taxon>
        <taxon>Bacilli</taxon>
        <taxon>Bacillales</taxon>
        <taxon>Paenibacillaceae</taxon>
        <taxon>Aneurinibacillus group</taxon>
        <taxon>Ammoniphilus</taxon>
    </lineage>
</organism>
<dbReference type="EC" id="2.3.1.234" evidence="1"/>
<protein>
    <recommendedName>
        <fullName evidence="1">N(6)-L-threonylcarbamoyladenine synthase</fullName>
        <ecNumber evidence="1">2.3.1.234</ecNumber>
    </recommendedName>
</protein>
<dbReference type="Pfam" id="PF00814">
    <property type="entry name" value="TsaD"/>
    <property type="match status" value="1"/>
</dbReference>
<keyword evidence="5" id="KW-0408">Iron</keyword>
<dbReference type="Gene3D" id="3.30.420.40">
    <property type="match status" value="2"/>
</dbReference>
<dbReference type="PANTHER" id="PTHR11735:SF6">
    <property type="entry name" value="TRNA N6-ADENOSINE THREONYLCARBAMOYLTRANSFERASE, MITOCHONDRIAL"/>
    <property type="match status" value="1"/>
</dbReference>
<evidence type="ECO:0000256" key="3">
    <source>
        <dbReference type="ARBA" id="ARBA00022694"/>
    </source>
</evidence>
<dbReference type="PRINTS" id="PR00789">
    <property type="entry name" value="OSIALOPTASE"/>
</dbReference>
<dbReference type="AlphaFoldDB" id="A0A419SMW0"/>
<dbReference type="InterPro" id="IPR017861">
    <property type="entry name" value="KAE1/TsaD"/>
</dbReference>
<evidence type="ECO:0000256" key="6">
    <source>
        <dbReference type="ARBA" id="ARBA00023315"/>
    </source>
</evidence>
<proteinExistence type="predicted"/>
<reference evidence="9 10" key="1">
    <citation type="submission" date="2016-08" db="EMBL/GenBank/DDBJ databases">
        <title>Novel Firmicute Genomes.</title>
        <authorList>
            <person name="Poppleton D.I."/>
            <person name="Gribaldo S."/>
        </authorList>
    </citation>
    <scope>NUCLEOTIDE SEQUENCE [LARGE SCALE GENOMIC DNA]</scope>
    <source>
        <strain evidence="9 10">RAOx-1</strain>
    </source>
</reference>
<evidence type="ECO:0000256" key="2">
    <source>
        <dbReference type="ARBA" id="ARBA00022679"/>
    </source>
</evidence>
<accession>A0A419SMW0</accession>
<evidence type="ECO:0000256" key="5">
    <source>
        <dbReference type="ARBA" id="ARBA00023004"/>
    </source>
</evidence>
<comment type="caution">
    <text evidence="9">The sequence shown here is derived from an EMBL/GenBank/DDBJ whole genome shotgun (WGS) entry which is preliminary data.</text>
</comment>
<evidence type="ECO:0000313" key="9">
    <source>
        <dbReference type="EMBL" id="RKD25582.1"/>
    </source>
</evidence>
<dbReference type="Proteomes" id="UP000284219">
    <property type="component" value="Unassembled WGS sequence"/>
</dbReference>